<dbReference type="PROSITE" id="PS51688">
    <property type="entry name" value="ICA"/>
    <property type="match status" value="1"/>
</dbReference>
<keyword evidence="2" id="KW-0472">Membrane</keyword>
<dbReference type="Pfam" id="PF13884">
    <property type="entry name" value="Peptidase_S74"/>
    <property type="match status" value="1"/>
</dbReference>
<feature type="transmembrane region" description="Helical" evidence="2">
    <location>
        <begin position="12"/>
        <end position="34"/>
    </location>
</feature>
<keyword evidence="2" id="KW-0812">Transmembrane</keyword>
<dbReference type="Pfam" id="PF07963">
    <property type="entry name" value="N_methyl"/>
    <property type="match status" value="1"/>
</dbReference>
<keyword evidence="1" id="KW-0175">Coiled coil</keyword>
<evidence type="ECO:0000256" key="2">
    <source>
        <dbReference type="SAM" id="Phobius"/>
    </source>
</evidence>
<feature type="domain" description="Peptidase S74" evidence="3">
    <location>
        <begin position="521"/>
        <end position="610"/>
    </location>
</feature>
<feature type="coiled-coil region" evidence="1">
    <location>
        <begin position="596"/>
        <end position="623"/>
    </location>
</feature>
<dbReference type="STRING" id="1797692.A3I33_02545"/>
<dbReference type="EMBL" id="MHJA01000032">
    <property type="protein sequence ID" value="OGY60449.1"/>
    <property type="molecule type" value="Genomic_DNA"/>
</dbReference>
<organism evidence="4 5">
    <name type="scientific">Candidatus Colwellbacteria bacterium RIFCSPLOWO2_02_FULL_45_11</name>
    <dbReference type="NCBI Taxonomy" id="1797692"/>
    <lineage>
        <taxon>Bacteria</taxon>
        <taxon>Candidatus Colwelliibacteriota</taxon>
    </lineage>
</organism>
<gene>
    <name evidence="4" type="ORF">A3I33_02545</name>
</gene>
<proteinExistence type="predicted"/>
<evidence type="ECO:0000313" key="4">
    <source>
        <dbReference type="EMBL" id="OGY60449.1"/>
    </source>
</evidence>
<comment type="caution">
    <text evidence="4">The sequence shown here is derived from an EMBL/GenBank/DDBJ whole genome shotgun (WGS) entry which is preliminary data.</text>
</comment>
<dbReference type="AlphaFoldDB" id="A0A1G1Z7P1"/>
<evidence type="ECO:0000259" key="3">
    <source>
        <dbReference type="PROSITE" id="PS51688"/>
    </source>
</evidence>
<dbReference type="InterPro" id="IPR012902">
    <property type="entry name" value="N_methyl_site"/>
</dbReference>
<accession>A0A1G1Z7P1</accession>
<keyword evidence="2" id="KW-1133">Transmembrane helix</keyword>
<dbReference type="Proteomes" id="UP000176544">
    <property type="component" value="Unassembled WGS sequence"/>
</dbReference>
<reference evidence="4 5" key="1">
    <citation type="journal article" date="2016" name="Nat. Commun.">
        <title>Thousands of microbial genomes shed light on interconnected biogeochemical processes in an aquifer system.</title>
        <authorList>
            <person name="Anantharaman K."/>
            <person name="Brown C.T."/>
            <person name="Hug L.A."/>
            <person name="Sharon I."/>
            <person name="Castelle C.J."/>
            <person name="Probst A.J."/>
            <person name="Thomas B.C."/>
            <person name="Singh A."/>
            <person name="Wilkins M.J."/>
            <person name="Karaoz U."/>
            <person name="Brodie E.L."/>
            <person name="Williams K.H."/>
            <person name="Hubbard S.S."/>
            <person name="Banfield J.F."/>
        </authorList>
    </citation>
    <scope>NUCLEOTIDE SEQUENCE [LARGE SCALE GENOMIC DNA]</scope>
</reference>
<dbReference type="InterPro" id="IPR030392">
    <property type="entry name" value="S74_ICA"/>
</dbReference>
<evidence type="ECO:0000256" key="1">
    <source>
        <dbReference type="SAM" id="Coils"/>
    </source>
</evidence>
<name>A0A1G1Z7P1_9BACT</name>
<protein>
    <recommendedName>
        <fullName evidence="3">Peptidase S74 domain-containing protein</fullName>
    </recommendedName>
</protein>
<sequence>MKSNRGFTLVELILYSAIFAVVGGLLTGVLVTSIRTQNKDASKNEVTQQLDLVVNTVQRLVRNSSLIEVAYEGTATGTACSQYCTLALRMASSTKDPTIVRSDVTGVYLQEGSDEEVPLTTNEIVVDNLLFTKFETPGGHAIVQIDATFSRNTSNPQFAVTKSLRSAISRVSAATFDSNLIPNLNDAWDLGQTSPDKRWQDLYLSDNLFVGGDANVTGNLGIGTAAPDTKLHIVGSTLNSGLINHYRNLTEYNGGSSSITGTLKITMPKTWSNTMMQIKISGYNYSAGNGAWEVIIGGYNYATTPGWYNYTAEINGTPPFTQVRLAHDGAKNIILLGDTTTVWAYPKVVVTDFIAGHLAITGWGSGWSTSMITSETGIAQIVTPAIKTYVNASGNVGIGTTNIRSKLDLGQFNGTITDLPSTYIPAIRLQPSTSGGTTAILFESKVNAGSDMAAIEWYDDNPYTGVGGTNEQGALVLTTENDTSGSGYNDDVVLDPSGRVYVTSNAEIIGTVTAAAYYYSSDVSLKESIKPLLGALEKLLKLDGVEYVWKNTGEKDVGLIAQEVEKIFPDFVHTNEETGLKSVDYAKLTVPLIEAVKEQQREIDTLRTDIDELREEIEQLKADD</sequence>
<evidence type="ECO:0000313" key="5">
    <source>
        <dbReference type="Proteomes" id="UP000176544"/>
    </source>
</evidence>